<feature type="non-terminal residue" evidence="3">
    <location>
        <position position="182"/>
    </location>
</feature>
<comment type="caution">
    <text evidence="3">The sequence shown here is derived from an EMBL/GenBank/DDBJ whole genome shotgun (WGS) entry which is preliminary data.</text>
</comment>
<keyword evidence="3" id="KW-0378">Hydrolase</keyword>
<reference evidence="3 4" key="1">
    <citation type="submission" date="2020-04" db="EMBL/GenBank/DDBJ databases">
        <authorList>
            <person name="Liu S."/>
        </authorList>
    </citation>
    <scope>NUCLEOTIDE SEQUENCE [LARGE SCALE GENOMIC DNA]</scope>
    <source>
        <strain evidence="3 4">CGMCC 1.15091</strain>
    </source>
</reference>
<evidence type="ECO:0000256" key="1">
    <source>
        <dbReference type="SAM" id="SignalP"/>
    </source>
</evidence>
<sequence>MSTLKVRLARPMAALATAGALLLGGFTAAAPAEALGPKAPGPGAVSVPNPLPVKGKAAKTGYSRDKFGPSWKDTDRNGCDTRNDILKRDLTRDRFKAGTRSCVIASGTLKDPYTGRTISHVRGGNKVDIDHVVALGQAWVAGAQKLSAAQRAAFANDPLNLLAVEASANRAKGDREASAWLP</sequence>
<proteinExistence type="predicted"/>
<dbReference type="PANTHER" id="PTHR24094">
    <property type="entry name" value="SECRETED PROTEIN"/>
    <property type="match status" value="1"/>
</dbReference>
<dbReference type="Proteomes" id="UP000523795">
    <property type="component" value="Unassembled WGS sequence"/>
</dbReference>
<keyword evidence="1" id="KW-0732">Signal</keyword>
<name>A0ABX1JRT7_9MICC</name>
<dbReference type="Pfam" id="PF07510">
    <property type="entry name" value="GmrSD_C"/>
    <property type="match status" value="1"/>
</dbReference>
<feature type="chain" id="PRO_5045971641" evidence="1">
    <location>
        <begin position="35"/>
        <end position="182"/>
    </location>
</feature>
<feature type="signal peptide" evidence="1">
    <location>
        <begin position="1"/>
        <end position="34"/>
    </location>
</feature>
<protein>
    <submittedName>
        <fullName evidence="3">HNH endonuclease</fullName>
    </submittedName>
</protein>
<keyword evidence="3" id="KW-0540">Nuclease</keyword>
<evidence type="ECO:0000259" key="2">
    <source>
        <dbReference type="Pfam" id="PF07510"/>
    </source>
</evidence>
<evidence type="ECO:0000313" key="3">
    <source>
        <dbReference type="EMBL" id="NKX52030.1"/>
    </source>
</evidence>
<gene>
    <name evidence="3" type="ORF">HER39_15940</name>
</gene>
<dbReference type="GO" id="GO:0004519">
    <property type="term" value="F:endonuclease activity"/>
    <property type="evidence" value="ECO:0007669"/>
    <property type="project" value="UniProtKB-KW"/>
</dbReference>
<accession>A0ABX1JRT7</accession>
<organism evidence="3 4">
    <name type="scientific">Arthrobacter deserti</name>
    <dbReference type="NCBI Taxonomy" id="1742687"/>
    <lineage>
        <taxon>Bacteria</taxon>
        <taxon>Bacillati</taxon>
        <taxon>Actinomycetota</taxon>
        <taxon>Actinomycetes</taxon>
        <taxon>Micrococcales</taxon>
        <taxon>Micrococcaceae</taxon>
        <taxon>Arthrobacter</taxon>
    </lineage>
</organism>
<feature type="domain" description="GmrSD restriction endonucleases C-terminal" evidence="2">
    <location>
        <begin position="80"/>
        <end position="172"/>
    </location>
</feature>
<dbReference type="PANTHER" id="PTHR24094:SF15">
    <property type="entry name" value="AMP-DEPENDENT SYNTHETASE_LIGASE DOMAIN-CONTAINING PROTEIN-RELATED"/>
    <property type="match status" value="1"/>
</dbReference>
<keyword evidence="4" id="KW-1185">Reference proteome</keyword>
<dbReference type="EMBL" id="JAAZSR010000379">
    <property type="protein sequence ID" value="NKX52030.1"/>
    <property type="molecule type" value="Genomic_DNA"/>
</dbReference>
<dbReference type="InterPro" id="IPR011089">
    <property type="entry name" value="GmrSD_C"/>
</dbReference>
<keyword evidence="3" id="KW-0255">Endonuclease</keyword>
<evidence type="ECO:0000313" key="4">
    <source>
        <dbReference type="Proteomes" id="UP000523795"/>
    </source>
</evidence>